<dbReference type="Gene3D" id="3.40.50.300">
    <property type="entry name" value="P-loop containing nucleotide triphosphate hydrolases"/>
    <property type="match status" value="1"/>
</dbReference>
<dbReference type="Proteomes" id="UP000009885">
    <property type="component" value="Unassembled WGS sequence"/>
</dbReference>
<dbReference type="Pfam" id="PF00005">
    <property type="entry name" value="ABC_tran"/>
    <property type="match status" value="1"/>
</dbReference>
<name>K9B5F6_9STAP</name>
<dbReference type="SUPFAM" id="SSF52540">
    <property type="entry name" value="P-loop containing nucleoside triphosphate hydrolases"/>
    <property type="match status" value="1"/>
</dbReference>
<keyword evidence="2" id="KW-0547">Nucleotide-binding</keyword>
<sequence>MENLLEVKNLSKRFEDSEFQLRDINFNIHRGEVVALIGRNGCGKSTSMKTVVGTTIKTAGEIWFKDQLVDSEMSKHRNQIGVVFDTMKFPEKLTALELSRYFNRIYDQWESDTYKSYLEYFNLPKDRQLKKFSRGMSMKLTFAVALSHRSELLILDEATAGIDVTSKEEILEHLETYVDRGNGILISSHMSEDIEKIADTLVFLRNGNVQLTVSKQDLYEKYFIGETTLDDLSSIPKSAVYAYHERKGSVKLVLTEPINVEGVDVSNIQTIDDVTKILMRGKLV</sequence>
<dbReference type="RefSeq" id="WP_009382284.1">
    <property type="nucleotide sequence ID" value="NZ_AMSQ01000003.1"/>
</dbReference>
<dbReference type="GO" id="GO:0005524">
    <property type="term" value="F:ATP binding"/>
    <property type="evidence" value="ECO:0007669"/>
    <property type="project" value="UniProtKB-KW"/>
</dbReference>
<keyword evidence="6" id="KW-1185">Reference proteome</keyword>
<dbReference type="InterPro" id="IPR051782">
    <property type="entry name" value="ABC_Transporter_VariousFunc"/>
</dbReference>
<dbReference type="AlphaFoldDB" id="K9B5F6"/>
<dbReference type="CDD" id="cd03230">
    <property type="entry name" value="ABC_DR_subfamily_A"/>
    <property type="match status" value="1"/>
</dbReference>
<evidence type="ECO:0000313" key="6">
    <source>
        <dbReference type="Proteomes" id="UP000009885"/>
    </source>
</evidence>
<dbReference type="InterPro" id="IPR027417">
    <property type="entry name" value="P-loop_NTPase"/>
</dbReference>
<reference evidence="5 6" key="1">
    <citation type="journal article" date="2013" name="Genome Announc.">
        <title>Genome Sequence of Staphylococcus massiliensis Strain S46, Isolated from the Surface of Healthy Human Skin.</title>
        <authorList>
            <person name="Srivastav R."/>
            <person name="Singh A."/>
            <person name="Jangir P.K."/>
            <person name="Kumari C."/>
            <person name="Muduli S."/>
            <person name="Sharma R."/>
        </authorList>
    </citation>
    <scope>NUCLEOTIDE SEQUENCE [LARGE SCALE GENOMIC DNA]</scope>
    <source>
        <strain evidence="5 6">S46</strain>
    </source>
</reference>
<dbReference type="EMBL" id="AMSQ01000003">
    <property type="protein sequence ID" value="EKU50062.1"/>
    <property type="molecule type" value="Genomic_DNA"/>
</dbReference>
<feature type="domain" description="ABC transporter" evidence="4">
    <location>
        <begin position="5"/>
        <end position="231"/>
    </location>
</feature>
<evidence type="ECO:0000256" key="1">
    <source>
        <dbReference type="ARBA" id="ARBA00022448"/>
    </source>
</evidence>
<dbReference type="PANTHER" id="PTHR42939">
    <property type="entry name" value="ABC TRANSPORTER ATP-BINDING PROTEIN ALBC-RELATED"/>
    <property type="match status" value="1"/>
</dbReference>
<dbReference type="SMART" id="SM00382">
    <property type="entry name" value="AAA"/>
    <property type="match status" value="1"/>
</dbReference>
<comment type="caution">
    <text evidence="5">The sequence shown here is derived from an EMBL/GenBank/DDBJ whole genome shotgun (WGS) entry which is preliminary data.</text>
</comment>
<keyword evidence="3 5" id="KW-0067">ATP-binding</keyword>
<dbReference type="OrthoDB" id="9804819at2"/>
<dbReference type="InterPro" id="IPR003593">
    <property type="entry name" value="AAA+_ATPase"/>
</dbReference>
<accession>K9B5F6</accession>
<dbReference type="PANTHER" id="PTHR42939:SF3">
    <property type="entry name" value="ABC TRANSPORTER ATP-BINDING COMPONENT"/>
    <property type="match status" value="1"/>
</dbReference>
<evidence type="ECO:0000313" key="5">
    <source>
        <dbReference type="EMBL" id="EKU50062.1"/>
    </source>
</evidence>
<dbReference type="PATRIC" id="fig|1229783.3.peg.465"/>
<evidence type="ECO:0000256" key="2">
    <source>
        <dbReference type="ARBA" id="ARBA00022741"/>
    </source>
</evidence>
<dbReference type="PROSITE" id="PS50893">
    <property type="entry name" value="ABC_TRANSPORTER_2"/>
    <property type="match status" value="1"/>
</dbReference>
<dbReference type="InterPro" id="IPR003439">
    <property type="entry name" value="ABC_transporter-like_ATP-bd"/>
</dbReference>
<proteinExistence type="predicted"/>
<keyword evidence="1" id="KW-0813">Transport</keyword>
<protein>
    <submittedName>
        <fullName evidence="5">Multidrug ABC transporter ATP-binding protein</fullName>
    </submittedName>
</protein>
<organism evidence="5 6">
    <name type="scientific">Staphylococcus massiliensis S46</name>
    <dbReference type="NCBI Taxonomy" id="1229783"/>
    <lineage>
        <taxon>Bacteria</taxon>
        <taxon>Bacillati</taxon>
        <taxon>Bacillota</taxon>
        <taxon>Bacilli</taxon>
        <taxon>Bacillales</taxon>
        <taxon>Staphylococcaceae</taxon>
        <taxon>Staphylococcus</taxon>
    </lineage>
</organism>
<dbReference type="STRING" id="1229783.C273_02298"/>
<evidence type="ECO:0000259" key="4">
    <source>
        <dbReference type="PROSITE" id="PS50893"/>
    </source>
</evidence>
<dbReference type="eggNOG" id="COG1131">
    <property type="taxonomic scope" value="Bacteria"/>
</dbReference>
<dbReference type="GO" id="GO:0016887">
    <property type="term" value="F:ATP hydrolysis activity"/>
    <property type="evidence" value="ECO:0007669"/>
    <property type="project" value="InterPro"/>
</dbReference>
<gene>
    <name evidence="5" type="ORF">C273_02298</name>
</gene>
<evidence type="ECO:0000256" key="3">
    <source>
        <dbReference type="ARBA" id="ARBA00022840"/>
    </source>
</evidence>